<evidence type="ECO:0000313" key="2">
    <source>
        <dbReference type="EMBL" id="KAH0571374.1"/>
    </source>
</evidence>
<dbReference type="GO" id="GO:0008289">
    <property type="term" value="F:lipid binding"/>
    <property type="evidence" value="ECO:0007669"/>
    <property type="project" value="InterPro"/>
</dbReference>
<sequence>MLVALTLSTQIFTGQKLTITQRGVLNFGENVLKAAPDIIAQLNIKDIEQVVDLGITKVKAKFSDIKLLDLQYETFDVNLEQQILILNNANLNGQLTYELNQLSFPYLRIQGRAIVDATMDIVLNVKIQVDESKKLTFDVISIKINIKQLNADFQNAFVNGVFRQFKPILTKIVQDFILPQLFNILTNNFKLFLEQVQNQQIISGDCIFDYRFNSILFDQRYLTFQFPGFCNQQIETSFIPDNYTNDDINMIISKQVFESVIRNSFDIRIGNGIILQKDEFKTLCKIQIKHVLDMKFGTSKLILECDKTHPLINQYNNNAIQIFNIINASYDNIIYQPDYIIIVQTIN</sequence>
<gene>
    <name evidence="1" type="ORF">SS50377_13353</name>
    <name evidence="2" type="ORF">SS50377_27675</name>
</gene>
<reference evidence="1 2" key="1">
    <citation type="journal article" date="2014" name="PLoS Genet.">
        <title>The Genome of Spironucleus salmonicida Highlights a Fish Pathogen Adapted to Fluctuating Environments.</title>
        <authorList>
            <person name="Xu F."/>
            <person name="Jerlstrom-Hultqvist J."/>
            <person name="Einarsson E."/>
            <person name="Astvaldsson A."/>
            <person name="Svard S.G."/>
            <person name="Andersson J.O."/>
        </authorList>
    </citation>
    <scope>NUCLEOTIDE SEQUENCE</scope>
    <source>
        <strain evidence="2">ATCC 50377</strain>
    </source>
</reference>
<dbReference type="Proteomes" id="UP000018208">
    <property type="component" value="Unassembled WGS sequence"/>
</dbReference>
<dbReference type="VEuPathDB" id="GiardiaDB:SS50377_27675"/>
<reference evidence="2" key="2">
    <citation type="submission" date="2020-12" db="EMBL/GenBank/DDBJ databases">
        <title>New Spironucleus salmonicida genome in near-complete chromosomes.</title>
        <authorList>
            <person name="Xu F."/>
            <person name="Kurt Z."/>
            <person name="Jimenez-Gonzalez A."/>
            <person name="Astvaldsson A."/>
            <person name="Andersson J.O."/>
            <person name="Svard S.G."/>
        </authorList>
    </citation>
    <scope>NUCLEOTIDE SEQUENCE</scope>
    <source>
        <strain evidence="2">ATCC 50377</strain>
    </source>
</reference>
<dbReference type="EMBL" id="AUWU02000007">
    <property type="protein sequence ID" value="KAH0571374.1"/>
    <property type="molecule type" value="Genomic_DNA"/>
</dbReference>
<evidence type="ECO:0000313" key="3">
    <source>
        <dbReference type="Proteomes" id="UP000018208"/>
    </source>
</evidence>
<evidence type="ECO:0008006" key="4">
    <source>
        <dbReference type="Google" id="ProtNLM"/>
    </source>
</evidence>
<dbReference type="InterPro" id="IPR017943">
    <property type="entry name" value="Bactericidal_perm-incr_a/b_dom"/>
</dbReference>
<dbReference type="EMBL" id="KI546073">
    <property type="protein sequence ID" value="EST46549.1"/>
    <property type="molecule type" value="Genomic_DNA"/>
</dbReference>
<dbReference type="Gene3D" id="3.15.10.10">
    <property type="entry name" value="Bactericidal permeability-increasing protein, domain 1"/>
    <property type="match status" value="1"/>
</dbReference>
<protein>
    <recommendedName>
        <fullName evidence="4">BPI-like protein</fullName>
    </recommendedName>
</protein>
<keyword evidence="3" id="KW-1185">Reference proteome</keyword>
<name>V6M092_9EUKA</name>
<organism evidence="1">
    <name type="scientific">Spironucleus salmonicida</name>
    <dbReference type="NCBI Taxonomy" id="348837"/>
    <lineage>
        <taxon>Eukaryota</taxon>
        <taxon>Metamonada</taxon>
        <taxon>Diplomonadida</taxon>
        <taxon>Hexamitidae</taxon>
        <taxon>Hexamitinae</taxon>
        <taxon>Spironucleus</taxon>
    </lineage>
</organism>
<accession>V6M092</accession>
<evidence type="ECO:0000313" key="1">
    <source>
        <dbReference type="EMBL" id="EST46549.1"/>
    </source>
</evidence>
<proteinExistence type="predicted"/>
<dbReference type="SUPFAM" id="SSF55394">
    <property type="entry name" value="Bactericidal permeability-increasing protein, BPI"/>
    <property type="match status" value="1"/>
</dbReference>
<dbReference type="AlphaFoldDB" id="V6M092"/>